<dbReference type="GO" id="GO:0005524">
    <property type="term" value="F:ATP binding"/>
    <property type="evidence" value="ECO:0007669"/>
    <property type="project" value="UniProtKB-KW"/>
</dbReference>
<keyword evidence="2 4" id="KW-0067">ATP-binding</keyword>
<dbReference type="GO" id="GO:0016887">
    <property type="term" value="F:ATP hydrolysis activity"/>
    <property type="evidence" value="ECO:0007669"/>
    <property type="project" value="InterPro"/>
</dbReference>
<feature type="domain" description="ABC transporter" evidence="3">
    <location>
        <begin position="2"/>
        <end position="212"/>
    </location>
</feature>
<dbReference type="PROSITE" id="PS50893">
    <property type="entry name" value="ABC_TRANSPORTER_2"/>
    <property type="match status" value="1"/>
</dbReference>
<evidence type="ECO:0000256" key="2">
    <source>
        <dbReference type="ARBA" id="ARBA00022840"/>
    </source>
</evidence>
<reference evidence="4 5" key="1">
    <citation type="submission" date="2019-11" db="EMBL/GenBank/DDBJ databases">
        <title>Characterisation of Fundicoccus ignavus gen. nov. sp. nov., a novel genus of the family Aerococcaceae from bulk tank milk.</title>
        <authorList>
            <person name="Siebert A."/>
            <person name="Huptas C."/>
            <person name="Wenning M."/>
            <person name="Scherer S."/>
            <person name="Doll E.V."/>
        </authorList>
    </citation>
    <scope>NUCLEOTIDE SEQUENCE [LARGE SCALE GENOMIC DNA]</scope>
    <source>
        <strain evidence="4 5">DSM 109652</strain>
    </source>
</reference>
<accession>A0A844C9S5</accession>
<evidence type="ECO:0000313" key="4">
    <source>
        <dbReference type="EMBL" id="MRJ47543.1"/>
    </source>
</evidence>
<dbReference type="RefSeq" id="WP_153832609.1">
    <property type="nucleotide sequence ID" value="NZ_WJQT01000010.1"/>
</dbReference>
<evidence type="ECO:0000256" key="1">
    <source>
        <dbReference type="ARBA" id="ARBA00022741"/>
    </source>
</evidence>
<sequence length="216" mass="24523">MLEINNLVKSFHNNDIFSNFNFFVEKGEFVVIKGKSGSGKSVLLNILGLLDSFEGGSYKLDGIESKAPNHKQSLLMRRNLFSYVFQESGLLVDESIEKNLQIPLIYKKLSKKSQREYMEDVMEKVNLSCSLATPIYQLSGGERQRVAMGKALLKDTPIILADEPTGSLDSENSLIIKKLLDNEHSNKKTVILVTHEEELFDDRNYRFVQLEESILT</sequence>
<dbReference type="Proteomes" id="UP000440066">
    <property type="component" value="Unassembled WGS sequence"/>
</dbReference>
<dbReference type="SUPFAM" id="SSF52540">
    <property type="entry name" value="P-loop containing nucleoside triphosphate hydrolases"/>
    <property type="match status" value="1"/>
</dbReference>
<dbReference type="InterPro" id="IPR027417">
    <property type="entry name" value="P-loop_NTPase"/>
</dbReference>
<proteinExistence type="predicted"/>
<dbReference type="InterPro" id="IPR003593">
    <property type="entry name" value="AAA+_ATPase"/>
</dbReference>
<dbReference type="SMART" id="SM00382">
    <property type="entry name" value="AAA"/>
    <property type="match status" value="1"/>
</dbReference>
<name>A0A844C9S5_9LACT</name>
<dbReference type="Pfam" id="PF00005">
    <property type="entry name" value="ABC_tran"/>
    <property type="match status" value="1"/>
</dbReference>
<gene>
    <name evidence="4" type="ORF">GF867_08195</name>
</gene>
<comment type="caution">
    <text evidence="4">The sequence shown here is derived from an EMBL/GenBank/DDBJ whole genome shotgun (WGS) entry which is preliminary data.</text>
</comment>
<organism evidence="4 5">
    <name type="scientific">Fundicoccus ignavus</name>
    <dbReference type="NCBI Taxonomy" id="2664442"/>
    <lineage>
        <taxon>Bacteria</taxon>
        <taxon>Bacillati</taxon>
        <taxon>Bacillota</taxon>
        <taxon>Bacilli</taxon>
        <taxon>Lactobacillales</taxon>
        <taxon>Aerococcaceae</taxon>
        <taxon>Fundicoccus</taxon>
    </lineage>
</organism>
<dbReference type="PROSITE" id="PS00211">
    <property type="entry name" value="ABC_TRANSPORTER_1"/>
    <property type="match status" value="1"/>
</dbReference>
<dbReference type="PANTHER" id="PTHR42798">
    <property type="entry name" value="LIPOPROTEIN-RELEASING SYSTEM ATP-BINDING PROTEIN LOLD"/>
    <property type="match status" value="1"/>
</dbReference>
<dbReference type="InterPro" id="IPR003439">
    <property type="entry name" value="ABC_transporter-like_ATP-bd"/>
</dbReference>
<dbReference type="PANTHER" id="PTHR42798:SF4">
    <property type="entry name" value="ABC TRANSPORTER DOMAIN-CONTAINING PROTEIN"/>
    <property type="match status" value="1"/>
</dbReference>
<dbReference type="AlphaFoldDB" id="A0A844C9S5"/>
<dbReference type="Gene3D" id="3.40.50.300">
    <property type="entry name" value="P-loop containing nucleotide triphosphate hydrolases"/>
    <property type="match status" value="1"/>
</dbReference>
<keyword evidence="1" id="KW-0547">Nucleotide-binding</keyword>
<dbReference type="EMBL" id="WJQT01000010">
    <property type="protein sequence ID" value="MRJ47543.1"/>
    <property type="molecule type" value="Genomic_DNA"/>
</dbReference>
<evidence type="ECO:0000259" key="3">
    <source>
        <dbReference type="PROSITE" id="PS50893"/>
    </source>
</evidence>
<protein>
    <submittedName>
        <fullName evidence="4">ATP-binding cassette domain-containing protein</fullName>
    </submittedName>
</protein>
<evidence type="ECO:0000313" key="5">
    <source>
        <dbReference type="Proteomes" id="UP000440066"/>
    </source>
</evidence>
<dbReference type="InterPro" id="IPR017871">
    <property type="entry name" value="ABC_transporter-like_CS"/>
</dbReference>